<dbReference type="Gene3D" id="1.20.120.1750">
    <property type="match status" value="1"/>
</dbReference>
<sequence>MSAAPAPPTLIDPFPFESLRTWPAFYLSPQLAMDSDTATEREPQCRICGDFPPPEQLLKLRCDCHYCDGCLERLFTIAMKDEGSYPPRCHRKTISLNFARRHLPKTLARIYRGKTLELSTKDRTYCHKLTCNVFIAPHSIHNGQAFCQKCRSVTCQKCKEAEHFGACANTGFELVRGLAKQQKWQQCPDCKRLVEKIDGCNHVLCRCGCDFCYRCGAHLDECSCEDDDEDDEDEENDYILPDPPRYRHRRPITPVHRESQDEIIEDSFGLRTDVDFEDNRGTW</sequence>
<dbReference type="GO" id="GO:0004842">
    <property type="term" value="F:ubiquitin-protein transferase activity"/>
    <property type="evidence" value="ECO:0007669"/>
    <property type="project" value="InterPro"/>
</dbReference>
<dbReference type="CDD" id="cd22584">
    <property type="entry name" value="Rcat_RBR_unk"/>
    <property type="match status" value="1"/>
</dbReference>
<dbReference type="EMBL" id="LFZN01000169">
    <property type="protein sequence ID" value="KXS96618.1"/>
    <property type="molecule type" value="Genomic_DNA"/>
</dbReference>
<dbReference type="InterPro" id="IPR044066">
    <property type="entry name" value="TRIAD_supradom"/>
</dbReference>
<dbReference type="Proteomes" id="UP000070133">
    <property type="component" value="Unassembled WGS sequence"/>
</dbReference>
<keyword evidence="4" id="KW-0863">Zinc-finger</keyword>
<feature type="region of interest" description="Disordered" evidence="7">
    <location>
        <begin position="227"/>
        <end position="258"/>
    </location>
</feature>
<evidence type="ECO:0000256" key="1">
    <source>
        <dbReference type="ARBA" id="ARBA00022679"/>
    </source>
</evidence>
<dbReference type="PANTHER" id="PTHR11685">
    <property type="entry name" value="RBR FAMILY RING FINGER AND IBR DOMAIN-CONTAINING"/>
    <property type="match status" value="1"/>
</dbReference>
<protein>
    <recommendedName>
        <fullName evidence="8">RING-type domain-containing protein</fullName>
    </recommendedName>
</protein>
<evidence type="ECO:0000259" key="8">
    <source>
        <dbReference type="PROSITE" id="PS51873"/>
    </source>
</evidence>
<keyword evidence="10" id="KW-1185">Reference proteome</keyword>
<evidence type="ECO:0000256" key="7">
    <source>
        <dbReference type="SAM" id="MobiDB-lite"/>
    </source>
</evidence>
<evidence type="ECO:0000256" key="6">
    <source>
        <dbReference type="ARBA" id="ARBA00022833"/>
    </source>
</evidence>
<keyword evidence="2" id="KW-0479">Metal-binding</keyword>
<dbReference type="Gene3D" id="3.30.40.10">
    <property type="entry name" value="Zinc/RING finger domain, C3HC4 (zinc finger)"/>
    <property type="match status" value="1"/>
</dbReference>
<keyword evidence="3" id="KW-0677">Repeat</keyword>
<evidence type="ECO:0000256" key="5">
    <source>
        <dbReference type="ARBA" id="ARBA00022786"/>
    </source>
</evidence>
<dbReference type="GO" id="GO:0008270">
    <property type="term" value="F:zinc ion binding"/>
    <property type="evidence" value="ECO:0007669"/>
    <property type="project" value="UniProtKB-KW"/>
</dbReference>
<dbReference type="SUPFAM" id="SSF57850">
    <property type="entry name" value="RING/U-box"/>
    <property type="match status" value="1"/>
</dbReference>
<evidence type="ECO:0000313" key="10">
    <source>
        <dbReference type="Proteomes" id="UP000070133"/>
    </source>
</evidence>
<evidence type="ECO:0000256" key="3">
    <source>
        <dbReference type="ARBA" id="ARBA00022737"/>
    </source>
</evidence>
<dbReference type="GO" id="GO:0016567">
    <property type="term" value="P:protein ubiquitination"/>
    <property type="evidence" value="ECO:0007669"/>
    <property type="project" value="InterPro"/>
</dbReference>
<reference evidence="9 10" key="1">
    <citation type="submission" date="2015-07" db="EMBL/GenBank/DDBJ databases">
        <title>Comparative genomics of the Sigatoka disease complex on banana suggests a link between parallel evolutionary changes in Pseudocercospora fijiensis and Pseudocercospora eumusae and increased virulence on the banana host.</title>
        <authorList>
            <person name="Chang T.-C."/>
            <person name="Salvucci A."/>
            <person name="Crous P.W."/>
            <person name="Stergiopoulos I."/>
        </authorList>
    </citation>
    <scope>NUCLEOTIDE SEQUENCE [LARGE SCALE GENOMIC DNA]</scope>
    <source>
        <strain evidence="9 10">CBS 114824</strain>
    </source>
</reference>
<dbReference type="InterPro" id="IPR031127">
    <property type="entry name" value="E3_UB_ligase_RBR"/>
</dbReference>
<name>A0A139H2M5_9PEZI</name>
<dbReference type="AlphaFoldDB" id="A0A139H2M5"/>
<keyword evidence="5" id="KW-0833">Ubl conjugation pathway</keyword>
<dbReference type="OrthoDB" id="9977870at2759"/>
<accession>A0A139H2M5</accession>
<keyword evidence="1" id="KW-0808">Transferase</keyword>
<proteinExistence type="predicted"/>
<dbReference type="STRING" id="321146.A0A139H2M5"/>
<comment type="caution">
    <text evidence="9">The sequence shown here is derived from an EMBL/GenBank/DDBJ whole genome shotgun (WGS) entry which is preliminary data.</text>
</comment>
<evidence type="ECO:0000256" key="4">
    <source>
        <dbReference type="ARBA" id="ARBA00022771"/>
    </source>
</evidence>
<dbReference type="InterPro" id="IPR013083">
    <property type="entry name" value="Znf_RING/FYVE/PHD"/>
</dbReference>
<feature type="domain" description="RING-type" evidence="8">
    <location>
        <begin position="41"/>
        <end position="234"/>
    </location>
</feature>
<keyword evidence="6" id="KW-0862">Zinc</keyword>
<dbReference type="PROSITE" id="PS51873">
    <property type="entry name" value="TRIAD"/>
    <property type="match status" value="1"/>
</dbReference>
<gene>
    <name evidence="9" type="ORF">AC578_10441</name>
</gene>
<organism evidence="9 10">
    <name type="scientific">Pseudocercospora eumusae</name>
    <dbReference type="NCBI Taxonomy" id="321146"/>
    <lineage>
        <taxon>Eukaryota</taxon>
        <taxon>Fungi</taxon>
        <taxon>Dikarya</taxon>
        <taxon>Ascomycota</taxon>
        <taxon>Pezizomycotina</taxon>
        <taxon>Dothideomycetes</taxon>
        <taxon>Dothideomycetidae</taxon>
        <taxon>Mycosphaerellales</taxon>
        <taxon>Mycosphaerellaceae</taxon>
        <taxon>Pseudocercospora</taxon>
    </lineage>
</organism>
<evidence type="ECO:0000256" key="2">
    <source>
        <dbReference type="ARBA" id="ARBA00022723"/>
    </source>
</evidence>
<feature type="compositionally biased region" description="Acidic residues" evidence="7">
    <location>
        <begin position="227"/>
        <end position="237"/>
    </location>
</feature>
<evidence type="ECO:0000313" key="9">
    <source>
        <dbReference type="EMBL" id="KXS96618.1"/>
    </source>
</evidence>